<sequence length="448" mass="46482">MSQAQLLPAAFSTGHLNRATASLPRPLQSVFGPAARPEEDSMAPSMPSLTGGLITMPASIALPSRSLPATSLFASRRYPSPSRPSVSVALSSGLASPPHHPNRPVGGPRLVPTAASPARALFFSQSSAGERHVDESSCLRRAAGLARQRDERRPTRQPDGLAVGPSVSPGLGLCTRPRPGHGNGLARMSTSSLTAAGRSSGLTPQTGKLRISASASTSPNTGSSRRLLQSLHAGSASSGLGHYSGPACTACTASAPNSSSTSAGNTTTTMTATTTTSTTSALRHPTRSNSSCLSPARSALLHPGNTASHTNTTVGHHRSSGPTDAPGTNGLMADFLECARCPASRRASLDHWVDHLGEYHPVPASWPSARADHLSARERVTPYTSVVDSHKKRKPNTVPRPLNSFMVSLDVAWAAHTHTHATRIDTSAQGAVVAPKSVIISPITHLNH</sequence>
<reference evidence="2" key="1">
    <citation type="submission" date="2018-11" db="EMBL/GenBank/DDBJ databases">
        <authorList>
            <consortium name="Pathogen Informatics"/>
        </authorList>
    </citation>
    <scope>NUCLEOTIDE SEQUENCE</scope>
</reference>
<evidence type="ECO:0000256" key="1">
    <source>
        <dbReference type="SAM" id="MobiDB-lite"/>
    </source>
</evidence>
<dbReference type="AlphaFoldDB" id="A0A3S5CT74"/>
<feature type="region of interest" description="Disordered" evidence="1">
    <location>
        <begin position="76"/>
        <end position="112"/>
    </location>
</feature>
<dbReference type="Proteomes" id="UP000784294">
    <property type="component" value="Unassembled WGS sequence"/>
</dbReference>
<evidence type="ECO:0000313" key="3">
    <source>
        <dbReference type="Proteomes" id="UP000784294"/>
    </source>
</evidence>
<gene>
    <name evidence="2" type="ORF">PXEA_LOCUS28250</name>
</gene>
<feature type="compositionally biased region" description="Low complexity" evidence="1">
    <location>
        <begin position="254"/>
        <end position="281"/>
    </location>
</feature>
<dbReference type="OrthoDB" id="6247875at2759"/>
<feature type="region of interest" description="Disordered" evidence="1">
    <location>
        <begin position="144"/>
        <end position="225"/>
    </location>
</feature>
<comment type="caution">
    <text evidence="2">The sequence shown here is derived from an EMBL/GenBank/DDBJ whole genome shotgun (WGS) entry which is preliminary data.</text>
</comment>
<evidence type="ECO:0000313" key="2">
    <source>
        <dbReference type="EMBL" id="VEL34810.1"/>
    </source>
</evidence>
<feature type="region of interest" description="Disordered" evidence="1">
    <location>
        <begin position="28"/>
        <end position="50"/>
    </location>
</feature>
<feature type="region of interest" description="Disordered" evidence="1">
    <location>
        <begin position="254"/>
        <end position="328"/>
    </location>
</feature>
<organism evidence="2 3">
    <name type="scientific">Protopolystoma xenopodis</name>
    <dbReference type="NCBI Taxonomy" id="117903"/>
    <lineage>
        <taxon>Eukaryota</taxon>
        <taxon>Metazoa</taxon>
        <taxon>Spiralia</taxon>
        <taxon>Lophotrochozoa</taxon>
        <taxon>Platyhelminthes</taxon>
        <taxon>Monogenea</taxon>
        <taxon>Polyopisthocotylea</taxon>
        <taxon>Polystomatidea</taxon>
        <taxon>Polystomatidae</taxon>
        <taxon>Protopolystoma</taxon>
    </lineage>
</organism>
<name>A0A3S5CT74_9PLAT</name>
<feature type="compositionally biased region" description="Basic and acidic residues" evidence="1">
    <location>
        <begin position="147"/>
        <end position="156"/>
    </location>
</feature>
<keyword evidence="3" id="KW-1185">Reference proteome</keyword>
<protein>
    <submittedName>
        <fullName evidence="2">Uncharacterized protein</fullName>
    </submittedName>
</protein>
<proteinExistence type="predicted"/>
<dbReference type="EMBL" id="CAAALY010248446">
    <property type="protein sequence ID" value="VEL34810.1"/>
    <property type="molecule type" value="Genomic_DNA"/>
</dbReference>
<feature type="compositionally biased region" description="Polar residues" evidence="1">
    <location>
        <begin position="305"/>
        <end position="314"/>
    </location>
</feature>
<feature type="compositionally biased region" description="Polar residues" evidence="1">
    <location>
        <begin position="213"/>
        <end position="225"/>
    </location>
</feature>
<accession>A0A3S5CT74</accession>
<feature type="compositionally biased region" description="Low complexity" evidence="1">
    <location>
        <begin position="76"/>
        <end position="97"/>
    </location>
</feature>